<feature type="region of interest" description="Disordered" evidence="1">
    <location>
        <begin position="233"/>
        <end position="252"/>
    </location>
</feature>
<accession>A0A2G8LB89</accession>
<reference evidence="3 4" key="1">
    <citation type="journal article" date="2017" name="PLoS Biol.">
        <title>The sea cucumber genome provides insights into morphological evolution and visceral regeneration.</title>
        <authorList>
            <person name="Zhang X."/>
            <person name="Sun L."/>
            <person name="Yuan J."/>
            <person name="Sun Y."/>
            <person name="Gao Y."/>
            <person name="Zhang L."/>
            <person name="Li S."/>
            <person name="Dai H."/>
            <person name="Hamel J.F."/>
            <person name="Liu C."/>
            <person name="Yu Y."/>
            <person name="Liu S."/>
            <person name="Lin W."/>
            <person name="Guo K."/>
            <person name="Jin S."/>
            <person name="Xu P."/>
            <person name="Storey K.B."/>
            <person name="Huan P."/>
            <person name="Zhang T."/>
            <person name="Zhou Y."/>
            <person name="Zhang J."/>
            <person name="Lin C."/>
            <person name="Li X."/>
            <person name="Xing L."/>
            <person name="Huo D."/>
            <person name="Sun M."/>
            <person name="Wang L."/>
            <person name="Mercier A."/>
            <person name="Li F."/>
            <person name="Yang H."/>
            <person name="Xiang J."/>
        </authorList>
    </citation>
    <scope>NUCLEOTIDE SEQUENCE [LARGE SCALE GENOMIC DNA]</scope>
    <source>
        <strain evidence="3">Shaxun</strain>
        <tissue evidence="3">Muscle</tissue>
    </source>
</reference>
<dbReference type="OrthoDB" id="6241467at2759"/>
<name>A0A2G8LB89_STIJA</name>
<evidence type="ECO:0000256" key="1">
    <source>
        <dbReference type="SAM" id="MobiDB-lite"/>
    </source>
</evidence>
<dbReference type="Proteomes" id="UP000230750">
    <property type="component" value="Unassembled WGS sequence"/>
</dbReference>
<feature type="domain" description="DUF4537" evidence="2">
    <location>
        <begin position="2"/>
        <end position="132"/>
    </location>
</feature>
<dbReference type="EMBL" id="MRZV01000141">
    <property type="protein sequence ID" value="PIK57475.1"/>
    <property type="molecule type" value="Genomic_DNA"/>
</dbReference>
<dbReference type="AlphaFoldDB" id="A0A2G8LB89"/>
<evidence type="ECO:0000259" key="2">
    <source>
        <dbReference type="Pfam" id="PF15057"/>
    </source>
</evidence>
<dbReference type="PANTHER" id="PTHR14343">
    <property type="entry name" value="VWFA DOMAIN-CONTAINING PROTEIN"/>
    <property type="match status" value="1"/>
</dbReference>
<proteinExistence type="predicted"/>
<protein>
    <recommendedName>
        <fullName evidence="2">DUF4537 domain-containing protein</fullName>
    </recommendedName>
</protein>
<evidence type="ECO:0000313" key="4">
    <source>
        <dbReference type="Proteomes" id="UP000230750"/>
    </source>
</evidence>
<organism evidence="3 4">
    <name type="scientific">Stichopus japonicus</name>
    <name type="common">Sea cucumber</name>
    <dbReference type="NCBI Taxonomy" id="307972"/>
    <lineage>
        <taxon>Eukaryota</taxon>
        <taxon>Metazoa</taxon>
        <taxon>Echinodermata</taxon>
        <taxon>Eleutherozoa</taxon>
        <taxon>Echinozoa</taxon>
        <taxon>Holothuroidea</taxon>
        <taxon>Aspidochirotacea</taxon>
        <taxon>Aspidochirotida</taxon>
        <taxon>Stichopodidae</taxon>
        <taxon>Apostichopus</taxon>
    </lineage>
</organism>
<keyword evidence="4" id="KW-1185">Reference proteome</keyword>
<gene>
    <name evidence="3" type="ORF">BSL78_05628</name>
</gene>
<evidence type="ECO:0000313" key="3">
    <source>
        <dbReference type="EMBL" id="PIK57475.1"/>
    </source>
</evidence>
<dbReference type="InterPro" id="IPR032770">
    <property type="entry name" value="DUF4537"/>
</dbReference>
<sequence length="320" mass="35700">MRVVAKRDRDGYYCPGTLTEEVCPQRTVLITFDRDPKGPKLQQHQAQETGLYNIIAYNDAMRHTITPGDKVLTPWEKEAYRMAPGIVLEGIEGRSSGCAADTEYLIVNLFNGKTEKIPKQRAVWIPGDLYERIKLEIQMPLTARQFLDRAPHYPPAHSSFQPGLKSSYATFEAITSLGNQRDVPAFSHGCDQYVYHVQGLNQSVVTRDAMNALIPGTNMTKDELHDKVMKQLSENSSPKFSDSLKFRSSLGRSQEPTERKVCFEDRAGSQEDSGVCLEKTELEEEVVSDSGCEEDQLIDAGVQTLSLVDAGSMTDFPALT</sequence>
<dbReference type="PANTHER" id="PTHR14343:SF5">
    <property type="entry name" value="DUF4537 DOMAIN-CONTAINING PROTEIN"/>
    <property type="match status" value="1"/>
</dbReference>
<dbReference type="Pfam" id="PF15057">
    <property type="entry name" value="DUF4537"/>
    <property type="match status" value="1"/>
</dbReference>
<comment type="caution">
    <text evidence="3">The sequence shown here is derived from an EMBL/GenBank/DDBJ whole genome shotgun (WGS) entry which is preliminary data.</text>
</comment>